<comment type="caution">
    <text evidence="10">The sequence shown here is derived from an EMBL/GenBank/DDBJ whole genome shotgun (WGS) entry which is preliminary data.</text>
</comment>
<evidence type="ECO:0000256" key="1">
    <source>
        <dbReference type="ARBA" id="ARBA00011040"/>
    </source>
</evidence>
<protein>
    <recommendedName>
        <fullName evidence="8">ATPase ASNA1 homolog</fullName>
        <ecNumber evidence="8">3.6.-.-</ecNumber>
    </recommendedName>
    <alternativeName>
        <fullName evidence="8">Arsenical pump-driving ATPase homolog</fullName>
    </alternativeName>
    <alternativeName>
        <fullName evidence="8">Arsenite-stimulated ATPase</fullName>
    </alternativeName>
</protein>
<dbReference type="PANTHER" id="PTHR10803:SF3">
    <property type="entry name" value="ATPASE GET3"/>
    <property type="match status" value="1"/>
</dbReference>
<feature type="binding site" evidence="8">
    <location>
        <position position="266"/>
    </location>
    <ligand>
        <name>Zn(2+)</name>
        <dbReference type="ChEBI" id="CHEBI:29105"/>
        <note>ligand shared between dimeric partners</note>
    </ligand>
</feature>
<dbReference type="InterPro" id="IPR025723">
    <property type="entry name" value="ArsA/GET3_ATPase-like"/>
</dbReference>
<comment type="subcellular location">
    <subcellularLocation>
        <location evidence="8">Cytoplasm</location>
    </subcellularLocation>
    <subcellularLocation>
        <location evidence="8">Endoplasmic reticulum</location>
    </subcellularLocation>
</comment>
<proteinExistence type="inferred from homology"/>
<feature type="active site" evidence="8">
    <location>
        <position position="56"/>
    </location>
</feature>
<dbReference type="AlphaFoldDB" id="A0AAN7U4P9"/>
<accession>A0AAN7U4P9</accession>
<keyword evidence="8" id="KW-0479">Metal-binding</keyword>
<evidence type="ECO:0000313" key="11">
    <source>
        <dbReference type="Proteomes" id="UP001344447"/>
    </source>
</evidence>
<comment type="function">
    <text evidence="8">ATPase required for the post-translational delivery of tail-anchored (TA) proteins to the endoplasmic reticulum. Recognizes and selectively binds the transmembrane domain of TA proteins in the cytosol. This complex then targets to the endoplasmic reticulum by membrane-bound receptors, where the tail-anchored protein is released for insertion. This process is regulated by ATP binding and hydrolysis. ATP binding drives the homodimer towards the closed dimer state, facilitating recognition of newly synthesized TA membrane proteins. ATP hydrolysis is required for insertion. Subsequently, the homodimer reverts towards the open dimer state, lowering its affinity for the membrane-bound receptor, and returning it to the cytosol to initiate a new round of targeting.</text>
</comment>
<dbReference type="CDD" id="cd02035">
    <property type="entry name" value="ArsA"/>
    <property type="match status" value="1"/>
</dbReference>
<evidence type="ECO:0000256" key="7">
    <source>
        <dbReference type="ARBA" id="ARBA00022840"/>
    </source>
</evidence>
<dbReference type="GO" id="GO:0046872">
    <property type="term" value="F:metal ion binding"/>
    <property type="evidence" value="ECO:0007669"/>
    <property type="project" value="UniProtKB-KW"/>
</dbReference>
<dbReference type="HAMAP" id="MF_03112">
    <property type="entry name" value="Asna1_Get3"/>
    <property type="match status" value="1"/>
</dbReference>
<evidence type="ECO:0000313" key="10">
    <source>
        <dbReference type="EMBL" id="KAK5581890.1"/>
    </source>
</evidence>
<dbReference type="SUPFAM" id="SSF52540">
    <property type="entry name" value="P-loop containing nucleoside triphosphate hydrolases"/>
    <property type="match status" value="1"/>
</dbReference>
<evidence type="ECO:0000256" key="2">
    <source>
        <dbReference type="ARBA" id="ARBA00022448"/>
    </source>
</evidence>
<evidence type="ECO:0000259" key="9">
    <source>
        <dbReference type="Pfam" id="PF02374"/>
    </source>
</evidence>
<keyword evidence="6 8" id="KW-0256">Endoplasmic reticulum</keyword>
<dbReference type="Pfam" id="PF02374">
    <property type="entry name" value="ArsA_ATPase"/>
    <property type="match status" value="1"/>
</dbReference>
<dbReference type="EMBL" id="JAVFKY010000001">
    <property type="protein sequence ID" value="KAK5581890.1"/>
    <property type="molecule type" value="Genomic_DNA"/>
</dbReference>
<evidence type="ECO:0000256" key="6">
    <source>
        <dbReference type="ARBA" id="ARBA00022824"/>
    </source>
</evidence>
<reference evidence="10 11" key="1">
    <citation type="submission" date="2023-11" db="EMBL/GenBank/DDBJ databases">
        <title>Dfirmibasis_genome.</title>
        <authorList>
            <person name="Edelbroek B."/>
            <person name="Kjellin J."/>
            <person name="Jerlstrom-Hultqvist J."/>
            <person name="Soderbom F."/>
        </authorList>
    </citation>
    <scope>NUCLEOTIDE SEQUENCE [LARGE SCALE GENOMIC DNA]</scope>
    <source>
        <strain evidence="10 11">TNS-C-14</strain>
    </source>
</reference>
<keyword evidence="11" id="KW-1185">Reference proteome</keyword>
<feature type="domain" description="ArsA/GET3 Anion-transporting ATPase-like" evidence="9">
    <location>
        <begin position="20"/>
        <end position="313"/>
    </location>
</feature>
<dbReference type="NCBIfam" id="TIGR00345">
    <property type="entry name" value="GET3_arsA_TRC40"/>
    <property type="match status" value="1"/>
</dbReference>
<dbReference type="EC" id="3.6.-.-" evidence="8"/>
<evidence type="ECO:0000256" key="4">
    <source>
        <dbReference type="ARBA" id="ARBA00022741"/>
    </source>
</evidence>
<feature type="binding site" evidence="8">
    <location>
        <begin position="27"/>
        <end position="34"/>
    </location>
    <ligand>
        <name>ATP</name>
        <dbReference type="ChEBI" id="CHEBI:30616"/>
    </ligand>
</feature>
<dbReference type="InterPro" id="IPR016300">
    <property type="entry name" value="ATPase_ArsA/GET3"/>
</dbReference>
<evidence type="ECO:0000256" key="8">
    <source>
        <dbReference type="HAMAP-Rule" id="MF_03112"/>
    </source>
</evidence>
<name>A0AAN7U4P9_9MYCE</name>
<dbReference type="InterPro" id="IPR027417">
    <property type="entry name" value="P-loop_NTPase"/>
</dbReference>
<dbReference type="PANTHER" id="PTHR10803">
    <property type="entry name" value="ARSENICAL PUMP-DRIVING ATPASE ARSENITE-TRANSLOCATING ATPASE"/>
    <property type="match status" value="1"/>
</dbReference>
<keyword evidence="4 8" id="KW-0547">Nucleotide-binding</keyword>
<keyword evidence="5 8" id="KW-0378">Hydrolase</keyword>
<keyword evidence="8" id="KW-0862">Zinc</keyword>
<keyword evidence="3 8" id="KW-0963">Cytoplasm</keyword>
<dbReference type="Gene3D" id="3.40.50.300">
    <property type="entry name" value="P-loop containing nucleotide triphosphate hydrolases"/>
    <property type="match status" value="1"/>
</dbReference>
<keyword evidence="7 8" id="KW-0067">ATP-binding</keyword>
<dbReference type="GO" id="GO:0043529">
    <property type="term" value="C:GET complex"/>
    <property type="evidence" value="ECO:0007669"/>
    <property type="project" value="TreeGrafter"/>
</dbReference>
<dbReference type="GO" id="GO:0016887">
    <property type="term" value="F:ATP hydrolysis activity"/>
    <property type="evidence" value="ECO:0007669"/>
    <property type="project" value="InterPro"/>
</dbReference>
<dbReference type="FunFam" id="3.40.50.300:FF:000235">
    <property type="entry name" value="ATPase ASNA1"/>
    <property type="match status" value="1"/>
</dbReference>
<sequence length="329" mass="36682">MADDEYEPTIENIINSEKLKWIFVGGKGGVGKTTTSCSVAIQLSKVKESVLLISTDPAHNLSDAFGQKFTKSPTLVEGFTNLFAMEIDPTPDQLAPEFMETQSDGFNLQEFTAAIPGIDEAMSFAEVMKLVKSLEFSVVVFDTAPTGHTLRLLSIPSLLDKGLNKFLSMQQNFSGIFNAVSGMMGGNTPSLENMESKIQSTKKVVEEINIQFKNPDLTTFIPVCIPEFLSVYETERLIQELTKLDIDVHNVIVNQIVYPEKDCNLCNARQKMQKKYLNQIADLYFDFHVTKLPLLKAEVRGVPSLKLFSELLIKPYDPSTPLVLPNQED</sequence>
<dbReference type="Proteomes" id="UP001344447">
    <property type="component" value="Unassembled WGS sequence"/>
</dbReference>
<comment type="similarity">
    <text evidence="1 8">Belongs to the arsA ATPase family.</text>
</comment>
<organism evidence="10 11">
    <name type="scientific">Dictyostelium firmibasis</name>
    <dbReference type="NCBI Taxonomy" id="79012"/>
    <lineage>
        <taxon>Eukaryota</taxon>
        <taxon>Amoebozoa</taxon>
        <taxon>Evosea</taxon>
        <taxon>Eumycetozoa</taxon>
        <taxon>Dictyostelia</taxon>
        <taxon>Dictyosteliales</taxon>
        <taxon>Dictyosteliaceae</taxon>
        <taxon>Dictyostelium</taxon>
    </lineage>
</organism>
<comment type="subunit">
    <text evidence="8">Homodimer.</text>
</comment>
<dbReference type="InterPro" id="IPR027542">
    <property type="entry name" value="ATPase_ArsA/GET3_euk"/>
</dbReference>
<keyword evidence="2 8" id="KW-0813">Transport</keyword>
<evidence type="ECO:0000256" key="5">
    <source>
        <dbReference type="ARBA" id="ARBA00022801"/>
    </source>
</evidence>
<gene>
    <name evidence="10" type="ORF">RB653_003470</name>
</gene>
<evidence type="ECO:0000256" key="3">
    <source>
        <dbReference type="ARBA" id="ARBA00022490"/>
    </source>
</evidence>
<dbReference type="GO" id="GO:0071816">
    <property type="term" value="P:tail-anchored membrane protein insertion into ER membrane"/>
    <property type="evidence" value="ECO:0007669"/>
    <property type="project" value="TreeGrafter"/>
</dbReference>
<feature type="binding site" evidence="8">
    <location>
        <position position="254"/>
    </location>
    <ligand>
        <name>ATP</name>
        <dbReference type="ChEBI" id="CHEBI:30616"/>
    </ligand>
</feature>
<feature type="binding site" evidence="8">
    <location>
        <position position="227"/>
    </location>
    <ligand>
        <name>ATP</name>
        <dbReference type="ChEBI" id="CHEBI:30616"/>
    </ligand>
</feature>
<feature type="binding site" evidence="8">
    <location>
        <position position="263"/>
    </location>
    <ligand>
        <name>Zn(2+)</name>
        <dbReference type="ChEBI" id="CHEBI:29105"/>
        <note>ligand shared between dimeric partners</note>
    </ligand>
</feature>
<dbReference type="GO" id="GO:0005524">
    <property type="term" value="F:ATP binding"/>
    <property type="evidence" value="ECO:0007669"/>
    <property type="project" value="UniProtKB-UniRule"/>
</dbReference>